<dbReference type="GO" id="GO:0003735">
    <property type="term" value="F:structural constituent of ribosome"/>
    <property type="evidence" value="ECO:0007669"/>
    <property type="project" value="InterPro"/>
</dbReference>
<dbReference type="Proteomes" id="UP000694547">
    <property type="component" value="Chromosome X"/>
</dbReference>
<dbReference type="Ensembl" id="ENSPEMT00000040551.1">
    <property type="protein sequence ID" value="ENSPEMP00000032804.1"/>
    <property type="gene ID" value="ENSPEMG00000030200.1"/>
</dbReference>
<accession>A0A8C8UK25</accession>
<dbReference type="HAMAP" id="MF_00273">
    <property type="entry name" value="Ribosomal_eL20"/>
    <property type="match status" value="1"/>
</dbReference>
<keyword evidence="3" id="KW-1185">Reference proteome</keyword>
<reference evidence="2 3" key="1">
    <citation type="submission" date="2018-10" db="EMBL/GenBank/DDBJ databases">
        <title>Improved assembly of the deer mouse Peromyscus maniculatus genome.</title>
        <authorList>
            <person name="Lassance J.-M."/>
            <person name="Hoekstra H.E."/>
        </authorList>
    </citation>
    <scope>NUCLEOTIDE SEQUENCE [LARGE SCALE GENOMIC DNA]</scope>
</reference>
<protein>
    <recommendedName>
        <fullName evidence="4">60S ribosomal protein L18a-like</fullName>
    </recommendedName>
</protein>
<dbReference type="InterPro" id="IPR021138">
    <property type="entry name" value="Ribosomal_eL20_eukaryotes"/>
</dbReference>
<sequence length="140" mass="15646">MKASGTLREYKVVGRCLPTPKCHTPPLYRMRIFAPIHVVAKSRFWYFVLQLKKMKNSSGEIVYYPGDPDALSGLCSFLFSLISTTLMFQYYFNHFLVSQLRTPVSVLPGNPPQELAAAAAENVVGTGDTLGCSVRQSFYV</sequence>
<reference evidence="2" key="2">
    <citation type="submission" date="2025-08" db="UniProtKB">
        <authorList>
            <consortium name="Ensembl"/>
        </authorList>
    </citation>
    <scope>IDENTIFICATION</scope>
</reference>
<reference evidence="2" key="3">
    <citation type="submission" date="2025-09" db="UniProtKB">
        <authorList>
            <consortium name="Ensembl"/>
        </authorList>
    </citation>
    <scope>IDENTIFICATION</scope>
</reference>
<dbReference type="GeneTree" id="ENSGT00390000015797"/>
<dbReference type="GO" id="GO:0005840">
    <property type="term" value="C:ribosome"/>
    <property type="evidence" value="ECO:0007669"/>
    <property type="project" value="InterPro"/>
</dbReference>
<dbReference type="FunFam" id="3.10.20.10:FF:000002">
    <property type="entry name" value="60S ribosomal protein L18a"/>
    <property type="match status" value="1"/>
</dbReference>
<dbReference type="GO" id="GO:0006412">
    <property type="term" value="P:translation"/>
    <property type="evidence" value="ECO:0007669"/>
    <property type="project" value="InterPro"/>
</dbReference>
<dbReference type="AlphaFoldDB" id="A0A8C8UK25"/>
<evidence type="ECO:0000313" key="2">
    <source>
        <dbReference type="Ensembl" id="ENSPEMP00000032804.1"/>
    </source>
</evidence>
<evidence type="ECO:0000256" key="1">
    <source>
        <dbReference type="SAM" id="Phobius"/>
    </source>
</evidence>
<dbReference type="InterPro" id="IPR028877">
    <property type="entry name" value="Ribosomal_eL20"/>
</dbReference>
<keyword evidence="1" id="KW-1133">Transmembrane helix</keyword>
<proteinExistence type="inferred from homology"/>
<organism evidence="2 3">
    <name type="scientific">Peromyscus maniculatus bairdii</name>
    <name type="common">Prairie deer mouse</name>
    <dbReference type="NCBI Taxonomy" id="230844"/>
    <lineage>
        <taxon>Eukaryota</taxon>
        <taxon>Metazoa</taxon>
        <taxon>Chordata</taxon>
        <taxon>Craniata</taxon>
        <taxon>Vertebrata</taxon>
        <taxon>Euteleostomi</taxon>
        <taxon>Mammalia</taxon>
        <taxon>Eutheria</taxon>
        <taxon>Euarchontoglires</taxon>
        <taxon>Glires</taxon>
        <taxon>Rodentia</taxon>
        <taxon>Myomorpha</taxon>
        <taxon>Muroidea</taxon>
        <taxon>Cricetidae</taxon>
        <taxon>Neotominae</taxon>
        <taxon>Peromyscus</taxon>
    </lineage>
</organism>
<evidence type="ECO:0000313" key="3">
    <source>
        <dbReference type="Proteomes" id="UP000694547"/>
    </source>
</evidence>
<keyword evidence="1" id="KW-0472">Membrane</keyword>
<dbReference type="Gene3D" id="3.10.20.10">
    <property type="match status" value="1"/>
</dbReference>
<feature type="transmembrane region" description="Helical" evidence="1">
    <location>
        <begin position="70"/>
        <end position="92"/>
    </location>
</feature>
<name>A0A8C8UK25_PERMB</name>
<evidence type="ECO:0008006" key="4">
    <source>
        <dbReference type="Google" id="ProtNLM"/>
    </source>
</evidence>
<dbReference type="PANTHER" id="PTHR10052">
    <property type="entry name" value="60S RIBOSOMAL PROTEIN L18A"/>
    <property type="match status" value="1"/>
</dbReference>
<keyword evidence="1" id="KW-0812">Transmembrane</keyword>